<gene>
    <name evidence="2" type="ORF">E2C01_021584</name>
</gene>
<dbReference type="Proteomes" id="UP000324222">
    <property type="component" value="Unassembled WGS sequence"/>
</dbReference>
<feature type="transmembrane region" description="Helical" evidence="1">
    <location>
        <begin position="90"/>
        <end position="107"/>
    </location>
</feature>
<reference evidence="2 3" key="1">
    <citation type="submission" date="2019-05" db="EMBL/GenBank/DDBJ databases">
        <title>Another draft genome of Portunus trituberculatus and its Hox gene families provides insights of decapod evolution.</title>
        <authorList>
            <person name="Jeong J.-H."/>
            <person name="Song I."/>
            <person name="Kim S."/>
            <person name="Choi T."/>
            <person name="Kim D."/>
            <person name="Ryu S."/>
            <person name="Kim W."/>
        </authorList>
    </citation>
    <scope>NUCLEOTIDE SEQUENCE [LARGE SCALE GENOMIC DNA]</scope>
    <source>
        <tissue evidence="2">Muscle</tissue>
    </source>
</reference>
<name>A0A5B7E336_PORTR</name>
<proteinExistence type="predicted"/>
<dbReference type="AlphaFoldDB" id="A0A5B7E336"/>
<evidence type="ECO:0000313" key="2">
    <source>
        <dbReference type="EMBL" id="MPC28380.1"/>
    </source>
</evidence>
<evidence type="ECO:0000256" key="1">
    <source>
        <dbReference type="SAM" id="Phobius"/>
    </source>
</evidence>
<keyword evidence="3" id="KW-1185">Reference proteome</keyword>
<dbReference type="EMBL" id="VSRR010001903">
    <property type="protein sequence ID" value="MPC28380.1"/>
    <property type="molecule type" value="Genomic_DNA"/>
</dbReference>
<sequence length="316" mass="34251">MGLSVKGRRVCVGVQGRSVSGGLNLGQAGRWKLWGVLRLCLGLTERRDRGSTPRLHPLPFLRPAHHRHGLRVLRSCSSLLGLLLLRLRRSSSSLLLLLLLLLLLVVLREGHRVWLLCPLVSLHACGCVLRLLLFLLPLDGLLLLPVGVLLLESFPAPQVGAVVEHVPGLRVQRPVRPLTRLLVVTGYLDETFVETQVVANGVLPPLLVFPIVRKPLHDELVDAVQSDALLGVVLDGHGNESDVRVGRLHHVLGRGVLLCGVAIGMVAAHSTVPVITVGIGSHGGHLLQRRRRVGGGRMTVVRLLVPEQSVHFDGVS</sequence>
<protein>
    <submittedName>
        <fullName evidence="2">Uncharacterized protein</fullName>
    </submittedName>
</protein>
<feature type="transmembrane region" description="Helical" evidence="1">
    <location>
        <begin position="113"/>
        <end position="136"/>
    </location>
</feature>
<keyword evidence="1" id="KW-1133">Transmembrane helix</keyword>
<keyword evidence="1" id="KW-0472">Membrane</keyword>
<organism evidence="2 3">
    <name type="scientific">Portunus trituberculatus</name>
    <name type="common">Swimming crab</name>
    <name type="synonym">Neptunus trituberculatus</name>
    <dbReference type="NCBI Taxonomy" id="210409"/>
    <lineage>
        <taxon>Eukaryota</taxon>
        <taxon>Metazoa</taxon>
        <taxon>Ecdysozoa</taxon>
        <taxon>Arthropoda</taxon>
        <taxon>Crustacea</taxon>
        <taxon>Multicrustacea</taxon>
        <taxon>Malacostraca</taxon>
        <taxon>Eumalacostraca</taxon>
        <taxon>Eucarida</taxon>
        <taxon>Decapoda</taxon>
        <taxon>Pleocyemata</taxon>
        <taxon>Brachyura</taxon>
        <taxon>Eubrachyura</taxon>
        <taxon>Portunoidea</taxon>
        <taxon>Portunidae</taxon>
        <taxon>Portuninae</taxon>
        <taxon>Portunus</taxon>
    </lineage>
</organism>
<comment type="caution">
    <text evidence="2">The sequence shown here is derived from an EMBL/GenBank/DDBJ whole genome shotgun (WGS) entry which is preliminary data.</text>
</comment>
<evidence type="ECO:0000313" key="3">
    <source>
        <dbReference type="Proteomes" id="UP000324222"/>
    </source>
</evidence>
<keyword evidence="1" id="KW-0812">Transmembrane</keyword>
<accession>A0A5B7E336</accession>